<accession>A0A232F403</accession>
<keyword evidence="2" id="KW-0732">Signal</keyword>
<feature type="signal peptide" evidence="2">
    <location>
        <begin position="1"/>
        <end position="18"/>
    </location>
</feature>
<feature type="chain" id="PRO_5013122067" evidence="2">
    <location>
        <begin position="19"/>
        <end position="187"/>
    </location>
</feature>
<sequence length="187" mass="20937">MYSKASFVFLVSLAIVQGIGIGKSTDHALEISPSTGQGVRQIILKGSELALSVIKSIMRLMLKLLVKIARTHVVQLAFTSGLYALVHALFVNIFDCRSRDNIATIRTCMAQAENFTDTHFSQEKREMMSKAVQEVLADYERYLESEPSETIQPVDIDERKDDLQIAVESHEVGEVPNEEDNETISYI</sequence>
<keyword evidence="4" id="KW-1185">Reference proteome</keyword>
<proteinExistence type="predicted"/>
<name>A0A232F403_9HYME</name>
<dbReference type="Proteomes" id="UP000215335">
    <property type="component" value="Unassembled WGS sequence"/>
</dbReference>
<keyword evidence="1" id="KW-1133">Transmembrane helix</keyword>
<evidence type="ECO:0000313" key="3">
    <source>
        <dbReference type="EMBL" id="OXU25127.1"/>
    </source>
</evidence>
<dbReference type="AlphaFoldDB" id="A0A232F403"/>
<protein>
    <submittedName>
        <fullName evidence="3">Uncharacterized protein</fullName>
    </submittedName>
</protein>
<comment type="caution">
    <text evidence="3">The sequence shown here is derived from an EMBL/GenBank/DDBJ whole genome shotgun (WGS) entry which is preliminary data.</text>
</comment>
<dbReference type="EMBL" id="NNAY01001103">
    <property type="protein sequence ID" value="OXU25127.1"/>
    <property type="molecule type" value="Genomic_DNA"/>
</dbReference>
<gene>
    <name evidence="3" type="ORF">TSAR_009540</name>
</gene>
<feature type="transmembrane region" description="Helical" evidence="1">
    <location>
        <begin position="74"/>
        <end position="94"/>
    </location>
</feature>
<evidence type="ECO:0000256" key="2">
    <source>
        <dbReference type="SAM" id="SignalP"/>
    </source>
</evidence>
<reference evidence="3 4" key="1">
    <citation type="journal article" date="2017" name="Curr. Biol.">
        <title>The Evolution of Venom by Co-option of Single-Copy Genes.</title>
        <authorList>
            <person name="Martinson E.O."/>
            <person name="Mrinalini"/>
            <person name="Kelkar Y.D."/>
            <person name="Chang C.H."/>
            <person name="Werren J.H."/>
        </authorList>
    </citation>
    <scope>NUCLEOTIDE SEQUENCE [LARGE SCALE GENOMIC DNA]</scope>
    <source>
        <strain evidence="3 4">Alberta</strain>
        <tissue evidence="3">Whole body</tissue>
    </source>
</reference>
<keyword evidence="1" id="KW-0812">Transmembrane</keyword>
<evidence type="ECO:0000256" key="1">
    <source>
        <dbReference type="SAM" id="Phobius"/>
    </source>
</evidence>
<evidence type="ECO:0000313" key="4">
    <source>
        <dbReference type="Proteomes" id="UP000215335"/>
    </source>
</evidence>
<organism evidence="3 4">
    <name type="scientific">Trichomalopsis sarcophagae</name>
    <dbReference type="NCBI Taxonomy" id="543379"/>
    <lineage>
        <taxon>Eukaryota</taxon>
        <taxon>Metazoa</taxon>
        <taxon>Ecdysozoa</taxon>
        <taxon>Arthropoda</taxon>
        <taxon>Hexapoda</taxon>
        <taxon>Insecta</taxon>
        <taxon>Pterygota</taxon>
        <taxon>Neoptera</taxon>
        <taxon>Endopterygota</taxon>
        <taxon>Hymenoptera</taxon>
        <taxon>Apocrita</taxon>
        <taxon>Proctotrupomorpha</taxon>
        <taxon>Chalcidoidea</taxon>
        <taxon>Pteromalidae</taxon>
        <taxon>Pteromalinae</taxon>
        <taxon>Trichomalopsis</taxon>
    </lineage>
</organism>
<keyword evidence="1" id="KW-0472">Membrane</keyword>